<feature type="transmembrane region" description="Helical" evidence="1">
    <location>
        <begin position="30"/>
        <end position="49"/>
    </location>
</feature>
<keyword evidence="1" id="KW-0812">Transmembrane</keyword>
<keyword evidence="1" id="KW-0472">Membrane</keyword>
<reference evidence="2 3" key="1">
    <citation type="journal article" date="2016" name="Nat. Commun.">
        <title>Thousands of microbial genomes shed light on interconnected biogeochemical processes in an aquifer system.</title>
        <authorList>
            <person name="Anantharaman K."/>
            <person name="Brown C.T."/>
            <person name="Hug L.A."/>
            <person name="Sharon I."/>
            <person name="Castelle C.J."/>
            <person name="Probst A.J."/>
            <person name="Thomas B.C."/>
            <person name="Singh A."/>
            <person name="Wilkins M.J."/>
            <person name="Karaoz U."/>
            <person name="Brodie E.L."/>
            <person name="Williams K.H."/>
            <person name="Hubbard S.S."/>
            <person name="Banfield J.F."/>
        </authorList>
    </citation>
    <scope>NUCLEOTIDE SEQUENCE [LARGE SCALE GENOMIC DNA]</scope>
</reference>
<comment type="caution">
    <text evidence="2">The sequence shown here is derived from an EMBL/GenBank/DDBJ whole genome shotgun (WGS) entry which is preliminary data.</text>
</comment>
<evidence type="ECO:0000313" key="3">
    <source>
        <dbReference type="Proteomes" id="UP000178817"/>
    </source>
</evidence>
<keyword evidence="1" id="KW-1133">Transmembrane helix</keyword>
<protein>
    <submittedName>
        <fullName evidence="2">Uncharacterized protein</fullName>
    </submittedName>
</protein>
<name>A0A1G2SEX3_9BACT</name>
<gene>
    <name evidence="2" type="ORF">A3B07_00255</name>
</gene>
<proteinExistence type="predicted"/>
<dbReference type="Proteomes" id="UP000178817">
    <property type="component" value="Unassembled WGS sequence"/>
</dbReference>
<feature type="transmembrane region" description="Helical" evidence="1">
    <location>
        <begin position="6"/>
        <end position="23"/>
    </location>
</feature>
<accession>A0A1G2SEX3</accession>
<evidence type="ECO:0000256" key="1">
    <source>
        <dbReference type="SAM" id="Phobius"/>
    </source>
</evidence>
<dbReference type="AlphaFoldDB" id="A0A1G2SEX3"/>
<dbReference type="STRING" id="1802726.A3B07_00255"/>
<sequence>MRGIVIFSVLFFGVFGSATYFFVKRRIFKTVVLGFLGIFLFIMTLFQVANTEKKSLMIVGCGHYYEIVAIMPFPHNGKTLVYAVDLNENKEKVDILNAYPLKGYGIEQVGERTFLLPESTRVAYTKGGETVFIPYNGKAFNVPPDFVFKK</sequence>
<evidence type="ECO:0000313" key="2">
    <source>
        <dbReference type="EMBL" id="OHA83189.1"/>
    </source>
</evidence>
<dbReference type="EMBL" id="MHUV01000001">
    <property type="protein sequence ID" value="OHA83189.1"/>
    <property type="molecule type" value="Genomic_DNA"/>
</dbReference>
<organism evidence="2 3">
    <name type="scientific">Candidatus Yonathbacteria bacterium RIFCSPLOWO2_01_FULL_43_27</name>
    <dbReference type="NCBI Taxonomy" id="1802726"/>
    <lineage>
        <taxon>Bacteria</taxon>
        <taxon>Candidatus Yonathiibacteriota</taxon>
    </lineage>
</organism>